<dbReference type="EMBL" id="QJKJ01008731">
    <property type="protein sequence ID" value="RDX78835.1"/>
    <property type="molecule type" value="Genomic_DNA"/>
</dbReference>
<dbReference type="OrthoDB" id="1436548at2759"/>
<sequence>MLSKSICTIIGKKFKSFIWEDTDQFIKIHVTSWSSICSPKSYGGLGLRKMDTINQAYIMKLGYRRECFFLPWNLKARC</sequence>
<keyword evidence="2" id="KW-1185">Reference proteome</keyword>
<dbReference type="Proteomes" id="UP000257109">
    <property type="component" value="Unassembled WGS sequence"/>
</dbReference>
<feature type="non-terminal residue" evidence="1">
    <location>
        <position position="1"/>
    </location>
</feature>
<name>A0A371FKH8_MUCPR</name>
<evidence type="ECO:0000313" key="2">
    <source>
        <dbReference type="Proteomes" id="UP000257109"/>
    </source>
</evidence>
<dbReference type="AlphaFoldDB" id="A0A371FKH8"/>
<gene>
    <name evidence="1" type="ORF">CR513_40839</name>
</gene>
<proteinExistence type="predicted"/>
<protein>
    <submittedName>
        <fullName evidence="1">Ribonuclease H protein</fullName>
    </submittedName>
</protein>
<reference evidence="1" key="1">
    <citation type="submission" date="2018-05" db="EMBL/GenBank/DDBJ databases">
        <title>Draft genome of Mucuna pruriens seed.</title>
        <authorList>
            <person name="Nnadi N.E."/>
            <person name="Vos R."/>
            <person name="Hasami M.H."/>
            <person name="Devisetty U.K."/>
            <person name="Aguiy J.C."/>
        </authorList>
    </citation>
    <scope>NUCLEOTIDE SEQUENCE [LARGE SCALE GENOMIC DNA]</scope>
    <source>
        <strain evidence="1">JCA_2017</strain>
    </source>
</reference>
<evidence type="ECO:0000313" key="1">
    <source>
        <dbReference type="EMBL" id="RDX78835.1"/>
    </source>
</evidence>
<comment type="caution">
    <text evidence="1">The sequence shown here is derived from an EMBL/GenBank/DDBJ whole genome shotgun (WGS) entry which is preliminary data.</text>
</comment>
<dbReference type="STRING" id="157652.A0A371FKH8"/>
<accession>A0A371FKH8</accession>
<organism evidence="1 2">
    <name type="scientific">Mucuna pruriens</name>
    <name type="common">Velvet bean</name>
    <name type="synonym">Dolichos pruriens</name>
    <dbReference type="NCBI Taxonomy" id="157652"/>
    <lineage>
        <taxon>Eukaryota</taxon>
        <taxon>Viridiplantae</taxon>
        <taxon>Streptophyta</taxon>
        <taxon>Embryophyta</taxon>
        <taxon>Tracheophyta</taxon>
        <taxon>Spermatophyta</taxon>
        <taxon>Magnoliopsida</taxon>
        <taxon>eudicotyledons</taxon>
        <taxon>Gunneridae</taxon>
        <taxon>Pentapetalae</taxon>
        <taxon>rosids</taxon>
        <taxon>fabids</taxon>
        <taxon>Fabales</taxon>
        <taxon>Fabaceae</taxon>
        <taxon>Papilionoideae</taxon>
        <taxon>50 kb inversion clade</taxon>
        <taxon>NPAAA clade</taxon>
        <taxon>indigoferoid/millettioid clade</taxon>
        <taxon>Phaseoleae</taxon>
        <taxon>Mucuna</taxon>
    </lineage>
</organism>